<protein>
    <submittedName>
        <fullName evidence="1">Uncharacterized protein</fullName>
    </submittedName>
</protein>
<accession>A0ABN7S497</accession>
<dbReference type="EMBL" id="CAJRAY010000085">
    <property type="protein sequence ID" value="CAG5091900.1"/>
    <property type="molecule type" value="Genomic_DNA"/>
</dbReference>
<evidence type="ECO:0000313" key="2">
    <source>
        <dbReference type="Proteomes" id="UP000681526"/>
    </source>
</evidence>
<proteinExistence type="predicted"/>
<dbReference type="Proteomes" id="UP000681526">
    <property type="component" value="Unassembled WGS sequence"/>
</dbReference>
<keyword evidence="2" id="KW-1185">Reference proteome</keyword>
<organism evidence="1 2">
    <name type="scientific">Thermobacillus xylanilyticus</name>
    <dbReference type="NCBI Taxonomy" id="76633"/>
    <lineage>
        <taxon>Bacteria</taxon>
        <taxon>Bacillati</taxon>
        <taxon>Bacillota</taxon>
        <taxon>Bacilli</taxon>
        <taxon>Bacillales</taxon>
        <taxon>Paenibacillaceae</taxon>
        <taxon>Thermobacillus</taxon>
    </lineage>
</organism>
<comment type="caution">
    <text evidence="1">The sequence shown here is derived from an EMBL/GenBank/DDBJ whole genome shotgun (WGS) entry which is preliminary data.</text>
</comment>
<name>A0ABN7S497_THEXY</name>
<evidence type="ECO:0000313" key="1">
    <source>
        <dbReference type="EMBL" id="CAG5091900.1"/>
    </source>
</evidence>
<gene>
    <name evidence="1" type="primary">txxe 3191</name>
    <name evidence="1" type="ORF">TXXE_16965</name>
</gene>
<reference evidence="1 2" key="1">
    <citation type="submission" date="2021-04" db="EMBL/GenBank/DDBJ databases">
        <authorList>
            <person name="Rakotoarivonina H."/>
        </authorList>
    </citation>
    <scope>NUCLEOTIDE SEQUENCE [LARGE SCALE GENOMIC DNA]</scope>
    <source>
        <strain evidence="1 2">XE</strain>
    </source>
</reference>
<sequence length="17" mass="1884">MRLAFGLSGLFQEGNED</sequence>